<sequence>MKYIYSILLFFTISLCSHAQCPTSIIVLETQADVDAFQSTYPNCTQILNGLQIGPATGSSDINNLNNLQGLVQLDGGLNILNNPLLNDLTAFSTLTQLEDIYLFNNPGITSFNGFQGITSINDIKLEQSFVTDFSGLSNIDDVHKLWIVDDTVLNDLSGLNQLVILNFLELDNTRLTSINSFDLVDQVEWMIIKDNDFLTSIDGFGTMTMIDNLSILRNSQLSTISQSFQSLRFIQNNLIIKGNINLSDISGFSSIQTVDTIQLDQMIGFQDLSFFNTILQLRILRVTRVDSITSLNGLQNALTLTYISIENNPLLTDINAIGGSNANFLTGMRIVGNPLLAICDVPVVCNYLSGTTSTATINGNATGCASEQEIANECELNVISGTIYYDTNGSGDYSPATDAVVPYYKVFSTHSTGTSTTFSKAYGDYSNYVGTGNINTDVEDLSMFAFTPANGFNNNFTGYGNVASGDFEAQTTNTVQDVSIDLIATIATRPGFTAGYKLIAINKGSVPVSGTIELPYNSNLFTYQTSVPAASTVSTGMLNWSYNLGPFERLRIDVEFLVAQPPVLIGGETEAWTATINPIPGDANPQDNVFYYNNNIVNSYDPNDKTVFEGAEILPTELDEYLHYRIRFQNTGNASAINVTVKDTLSDNLDWDTFEPIDMSHDVGEIHIENKRFIDFDFPNINLPDSTTNEPLSHGYIYYRIKPKQNLVIGDFIDNTAHIYFDFNEAIITNTATTTIVQTLSNSDQEFLNISLYPNPVADIVQLQTSEKIDFAVIMNLQGQLLIETTDKDINVSNLDTGVYFIRVTSGNKSQVLKFIKK</sequence>
<name>A0A081D9Z8_NONUL</name>
<dbReference type="NCBIfam" id="TIGR01451">
    <property type="entry name" value="B_ant_repeat"/>
    <property type="match status" value="1"/>
</dbReference>
<dbReference type="AlphaFoldDB" id="A0A081D9Z8"/>
<comment type="subcellular location">
    <subcellularLocation>
        <location evidence="1">Cell envelope</location>
    </subcellularLocation>
</comment>
<dbReference type="Pfam" id="PF18962">
    <property type="entry name" value="Por_Secre_tail"/>
    <property type="match status" value="1"/>
</dbReference>
<evidence type="ECO:0000256" key="3">
    <source>
        <dbReference type="ARBA" id="ARBA00023180"/>
    </source>
</evidence>
<dbReference type="GO" id="GO:0030313">
    <property type="term" value="C:cell envelope"/>
    <property type="evidence" value="ECO:0007669"/>
    <property type="project" value="UniProtKB-SubCell"/>
</dbReference>
<evidence type="ECO:0000259" key="5">
    <source>
        <dbReference type="Pfam" id="PF18962"/>
    </source>
</evidence>
<evidence type="ECO:0000313" key="8">
    <source>
        <dbReference type="Proteomes" id="UP000028980"/>
    </source>
</evidence>
<comment type="caution">
    <text evidence="7">The sequence shown here is derived from an EMBL/GenBank/DDBJ whole genome shotgun (WGS) entry which is preliminary data.</text>
</comment>
<dbReference type="InterPro" id="IPR047589">
    <property type="entry name" value="DUF11_rpt"/>
</dbReference>
<evidence type="ECO:0000256" key="2">
    <source>
        <dbReference type="ARBA" id="ARBA00022729"/>
    </source>
</evidence>
<dbReference type="InterPro" id="IPR026444">
    <property type="entry name" value="Secre_tail"/>
</dbReference>
<feature type="chain" id="PRO_5001756461" evidence="4">
    <location>
        <begin position="20"/>
        <end position="823"/>
    </location>
</feature>
<evidence type="ECO:0000256" key="1">
    <source>
        <dbReference type="ARBA" id="ARBA00004196"/>
    </source>
</evidence>
<organism evidence="7 8">
    <name type="scientific">Nonlabens ulvanivorans</name>
    <name type="common">Persicivirga ulvanivorans</name>
    <dbReference type="NCBI Taxonomy" id="906888"/>
    <lineage>
        <taxon>Bacteria</taxon>
        <taxon>Pseudomonadati</taxon>
        <taxon>Bacteroidota</taxon>
        <taxon>Flavobacteriia</taxon>
        <taxon>Flavobacteriales</taxon>
        <taxon>Flavobacteriaceae</taxon>
        <taxon>Nonlabens</taxon>
    </lineage>
</organism>
<dbReference type="NCBIfam" id="TIGR04183">
    <property type="entry name" value="Por_Secre_tail"/>
    <property type="match status" value="1"/>
</dbReference>
<evidence type="ECO:0000256" key="4">
    <source>
        <dbReference type="SAM" id="SignalP"/>
    </source>
</evidence>
<keyword evidence="2 4" id="KW-0732">Signal</keyword>
<gene>
    <name evidence="7" type="ORF">JCM19296_1336</name>
</gene>
<feature type="domain" description="DUF7619" evidence="6">
    <location>
        <begin position="606"/>
        <end position="740"/>
    </location>
</feature>
<dbReference type="InterPro" id="IPR055353">
    <property type="entry name" value="DUF7619"/>
</dbReference>
<dbReference type="PANTHER" id="PTHR31018">
    <property type="entry name" value="SPORULATION-SPECIFIC PROTEIN-RELATED"/>
    <property type="match status" value="1"/>
</dbReference>
<dbReference type="InterPro" id="IPR032675">
    <property type="entry name" value="LRR_dom_sf"/>
</dbReference>
<evidence type="ECO:0000259" key="6">
    <source>
        <dbReference type="Pfam" id="PF24595"/>
    </source>
</evidence>
<dbReference type="Gene3D" id="3.80.10.10">
    <property type="entry name" value="Ribonuclease Inhibitor"/>
    <property type="match status" value="1"/>
</dbReference>
<reference evidence="7 8" key="1">
    <citation type="journal article" date="2014" name="Genome Announc.">
        <title>Draft Genome Sequences of Marine Flavobacterium Nonlabens Strains NR17, NR24, NR27, NR32, NR33, and Ara13.</title>
        <authorList>
            <person name="Nakanishi M."/>
            <person name="Meirelles P."/>
            <person name="Suzuki R."/>
            <person name="Takatani N."/>
            <person name="Mino S."/>
            <person name="Suda W."/>
            <person name="Oshima K."/>
            <person name="Hattori M."/>
            <person name="Ohkuma M."/>
            <person name="Hosokawa M."/>
            <person name="Miyashita K."/>
            <person name="Thompson F.L."/>
            <person name="Niwa A."/>
            <person name="Sawabe T."/>
            <person name="Sawabe T."/>
        </authorList>
    </citation>
    <scope>NUCLEOTIDE SEQUENCE [LARGE SCALE GENOMIC DNA]</scope>
    <source>
        <strain evidence="8">JCM19296</strain>
    </source>
</reference>
<feature type="signal peptide" evidence="4">
    <location>
        <begin position="1"/>
        <end position="19"/>
    </location>
</feature>
<keyword evidence="3" id="KW-0325">Glycoprotein</keyword>
<feature type="domain" description="Secretion system C-terminal sorting" evidence="5">
    <location>
        <begin position="757"/>
        <end position="821"/>
    </location>
</feature>
<dbReference type="EMBL" id="BBLG01000002">
    <property type="protein sequence ID" value="GAK75744.1"/>
    <property type="molecule type" value="Genomic_DNA"/>
</dbReference>
<dbReference type="Pfam" id="PF24595">
    <property type="entry name" value="DUF7619"/>
    <property type="match status" value="1"/>
</dbReference>
<evidence type="ECO:0000313" key="7">
    <source>
        <dbReference type="EMBL" id="GAK75744.1"/>
    </source>
</evidence>
<dbReference type="Proteomes" id="UP000028980">
    <property type="component" value="Unassembled WGS sequence"/>
</dbReference>
<protein>
    <submittedName>
        <fullName evidence="7">Uncharacterized protein</fullName>
    </submittedName>
</protein>
<dbReference type="InterPro" id="IPR051648">
    <property type="entry name" value="CWI-Assembly_Regulator"/>
</dbReference>
<dbReference type="PANTHER" id="PTHR31018:SF3">
    <property type="entry name" value="RECEPTOR PROTEIN-TYROSINE KINASE"/>
    <property type="match status" value="1"/>
</dbReference>
<proteinExistence type="predicted"/>
<dbReference type="SUPFAM" id="SSF52058">
    <property type="entry name" value="L domain-like"/>
    <property type="match status" value="1"/>
</dbReference>
<accession>A0A081D9Z8</accession>